<evidence type="ECO:0000313" key="2">
    <source>
        <dbReference type="Proteomes" id="UP001066276"/>
    </source>
</evidence>
<proteinExistence type="predicted"/>
<evidence type="ECO:0000313" key="1">
    <source>
        <dbReference type="EMBL" id="KAJ1173459.1"/>
    </source>
</evidence>
<gene>
    <name evidence="1" type="ORF">NDU88_005291</name>
</gene>
<dbReference type="EMBL" id="JANPWB010000007">
    <property type="protein sequence ID" value="KAJ1173459.1"/>
    <property type="molecule type" value="Genomic_DNA"/>
</dbReference>
<reference evidence="1" key="1">
    <citation type="journal article" date="2022" name="bioRxiv">
        <title>Sequencing and chromosome-scale assembly of the giantPleurodeles waltlgenome.</title>
        <authorList>
            <person name="Brown T."/>
            <person name="Elewa A."/>
            <person name="Iarovenko S."/>
            <person name="Subramanian E."/>
            <person name="Araus A.J."/>
            <person name="Petzold A."/>
            <person name="Susuki M."/>
            <person name="Suzuki K.-i.T."/>
            <person name="Hayashi T."/>
            <person name="Toyoda A."/>
            <person name="Oliveira C."/>
            <person name="Osipova E."/>
            <person name="Leigh N.D."/>
            <person name="Simon A."/>
            <person name="Yun M.H."/>
        </authorList>
    </citation>
    <scope>NUCLEOTIDE SEQUENCE</scope>
    <source>
        <strain evidence="1">20211129_DDA</strain>
        <tissue evidence="1">Liver</tissue>
    </source>
</reference>
<comment type="caution">
    <text evidence="1">The sequence shown here is derived from an EMBL/GenBank/DDBJ whole genome shotgun (WGS) entry which is preliminary data.</text>
</comment>
<sequence length="95" mass="10413">MACRTLPSEIGLESAEARALRATGATGGRLADCGWARDHVDTLELATAGGGCGRNTPLDKYLMAVSTFPLRRWRYTTGVRNDVEKSRMRDKLRVS</sequence>
<accession>A0AAV7TAV3</accession>
<dbReference type="Proteomes" id="UP001066276">
    <property type="component" value="Chromosome 4_1"/>
</dbReference>
<organism evidence="1 2">
    <name type="scientific">Pleurodeles waltl</name>
    <name type="common">Iberian ribbed newt</name>
    <dbReference type="NCBI Taxonomy" id="8319"/>
    <lineage>
        <taxon>Eukaryota</taxon>
        <taxon>Metazoa</taxon>
        <taxon>Chordata</taxon>
        <taxon>Craniata</taxon>
        <taxon>Vertebrata</taxon>
        <taxon>Euteleostomi</taxon>
        <taxon>Amphibia</taxon>
        <taxon>Batrachia</taxon>
        <taxon>Caudata</taxon>
        <taxon>Salamandroidea</taxon>
        <taxon>Salamandridae</taxon>
        <taxon>Pleurodelinae</taxon>
        <taxon>Pleurodeles</taxon>
    </lineage>
</organism>
<protein>
    <submittedName>
        <fullName evidence="1">Uncharacterized protein</fullName>
    </submittedName>
</protein>
<keyword evidence="2" id="KW-1185">Reference proteome</keyword>
<name>A0AAV7TAV3_PLEWA</name>
<dbReference type="AlphaFoldDB" id="A0AAV7TAV3"/>